<dbReference type="PANTHER" id="PTHR31126:SF1">
    <property type="entry name" value="TYROSINE SPECIFIC PROTEIN PHOSPHATASES DOMAIN-CONTAINING PROTEIN"/>
    <property type="match status" value="1"/>
</dbReference>
<dbReference type="GO" id="GO:0004721">
    <property type="term" value="F:phosphoprotein phosphatase activity"/>
    <property type="evidence" value="ECO:0007669"/>
    <property type="project" value="InterPro"/>
</dbReference>
<dbReference type="OMA" id="ATAHRFM"/>
<dbReference type="InterPro" id="IPR026893">
    <property type="entry name" value="Tyr/Ser_Pase_IphP-type"/>
</dbReference>
<dbReference type="GeneID" id="9587736"/>
<dbReference type="Pfam" id="PF13350">
    <property type="entry name" value="Y_phosphatase3"/>
    <property type="match status" value="1"/>
</dbReference>
<proteinExistence type="predicted"/>
<dbReference type="OrthoDB" id="9988524at2759"/>
<dbReference type="SUPFAM" id="SSF52799">
    <property type="entry name" value="(Phosphotyrosine protein) phosphatases II"/>
    <property type="match status" value="1"/>
</dbReference>
<dbReference type="InterPro" id="IPR029021">
    <property type="entry name" value="Prot-tyrosine_phosphatase-like"/>
</dbReference>
<dbReference type="EMBL" id="GL377308">
    <property type="protein sequence ID" value="EFI95842.1"/>
    <property type="molecule type" value="Genomic_DNA"/>
</dbReference>
<dbReference type="Gene3D" id="3.90.190.10">
    <property type="entry name" value="Protein tyrosine phosphatase superfamily"/>
    <property type="match status" value="1"/>
</dbReference>
<evidence type="ECO:0000313" key="2">
    <source>
        <dbReference type="EMBL" id="EFI95842.1"/>
    </source>
</evidence>
<feature type="domain" description="Tyrosine specific protein phosphatases" evidence="1">
    <location>
        <begin position="132"/>
        <end position="166"/>
    </location>
</feature>
<evidence type="ECO:0000259" key="1">
    <source>
        <dbReference type="PROSITE" id="PS50056"/>
    </source>
</evidence>
<reference evidence="2 3" key="1">
    <citation type="journal article" date="2010" name="Nat. Biotechnol.">
        <title>Genome sequence of the model mushroom Schizophyllum commune.</title>
        <authorList>
            <person name="Ohm R.A."/>
            <person name="de Jong J.F."/>
            <person name="Lugones L.G."/>
            <person name="Aerts A."/>
            <person name="Kothe E."/>
            <person name="Stajich J.E."/>
            <person name="de Vries R.P."/>
            <person name="Record E."/>
            <person name="Levasseur A."/>
            <person name="Baker S.E."/>
            <person name="Bartholomew K.A."/>
            <person name="Coutinho P.M."/>
            <person name="Erdmann S."/>
            <person name="Fowler T.J."/>
            <person name="Gathman A.C."/>
            <person name="Lombard V."/>
            <person name="Henrissat B."/>
            <person name="Knabe N."/>
            <person name="Kuees U."/>
            <person name="Lilly W.W."/>
            <person name="Lindquist E."/>
            <person name="Lucas S."/>
            <person name="Magnuson J.K."/>
            <person name="Piumi F."/>
            <person name="Raudaskoski M."/>
            <person name="Salamov A."/>
            <person name="Schmutz J."/>
            <person name="Schwarze F.W.M.R."/>
            <person name="vanKuyk P.A."/>
            <person name="Horton J.S."/>
            <person name="Grigoriev I.V."/>
            <person name="Woesten H.A.B."/>
        </authorList>
    </citation>
    <scope>NUCLEOTIDE SEQUENCE [LARGE SCALE GENOMIC DNA]</scope>
    <source>
        <strain evidence="3">H4-8 / FGSC 9210</strain>
    </source>
</reference>
<accession>D8QAJ5</accession>
<dbReference type="InterPro" id="IPR000387">
    <property type="entry name" value="Tyr_Pase_dom"/>
</dbReference>
<dbReference type="PROSITE" id="PS50056">
    <property type="entry name" value="TYR_PHOSPHATASE_2"/>
    <property type="match status" value="1"/>
</dbReference>
<dbReference type="PANTHER" id="PTHR31126">
    <property type="entry name" value="TYROSINE-PROTEIN PHOSPHATASE"/>
    <property type="match status" value="1"/>
</dbReference>
<evidence type="ECO:0000313" key="3">
    <source>
        <dbReference type="Proteomes" id="UP000007431"/>
    </source>
</evidence>
<gene>
    <name evidence="2" type="ORF">SCHCODRAFT_257834</name>
</gene>
<dbReference type="InParanoid" id="D8QAJ5"/>
<dbReference type="HOGENOM" id="CLU_057546_1_3_1"/>
<dbReference type="STRING" id="578458.D8QAJ5"/>
<sequence length="263" mass="28664">MNVPDLPPPFVNVPGIVNFRSVGGFATSHGSSRVKPAAFYRSGDISRITDAGKQQLVALGVTRIFDLRKASEGESYGTSDPTIPGVEFVHVPVSETEAYDPVGLAMRLQQFNEDEVSGFRKMYKDMLESAGPAYSRIIRDIIARPNEPCLVHCTAGKDRTGLFCALVEMILGVPDDDIVNDYALTSAGIAPLFPLLFKKFQDIAVYRENWDGLLKMGGSKPETMRTTLAMIREDYGGAEGYLRGAGITDEEIKALKKALLVPA</sequence>
<dbReference type="KEGG" id="scm:SCHCO_02630498"/>
<organism evidence="3">
    <name type="scientific">Schizophyllum commune (strain H4-8 / FGSC 9210)</name>
    <name type="common">Split gill fungus</name>
    <dbReference type="NCBI Taxonomy" id="578458"/>
    <lineage>
        <taxon>Eukaryota</taxon>
        <taxon>Fungi</taxon>
        <taxon>Dikarya</taxon>
        <taxon>Basidiomycota</taxon>
        <taxon>Agaricomycotina</taxon>
        <taxon>Agaricomycetes</taxon>
        <taxon>Agaricomycetidae</taxon>
        <taxon>Agaricales</taxon>
        <taxon>Schizophyllaceae</taxon>
        <taxon>Schizophyllum</taxon>
    </lineage>
</organism>
<dbReference type="AlphaFoldDB" id="D8QAJ5"/>
<dbReference type="InterPro" id="IPR016130">
    <property type="entry name" value="Tyr_Pase_AS"/>
</dbReference>
<dbReference type="eggNOG" id="ENOG502S1SS">
    <property type="taxonomic scope" value="Eukaryota"/>
</dbReference>
<keyword evidence="3" id="KW-1185">Reference proteome</keyword>
<protein>
    <recommendedName>
        <fullName evidence="1">Tyrosine specific protein phosphatases domain-containing protein</fullName>
    </recommendedName>
</protein>
<dbReference type="RefSeq" id="XP_003030745.1">
    <property type="nucleotide sequence ID" value="XM_003030699.1"/>
</dbReference>
<name>D8QAJ5_SCHCM</name>
<dbReference type="PROSITE" id="PS00383">
    <property type="entry name" value="TYR_PHOSPHATASE_1"/>
    <property type="match status" value="1"/>
</dbReference>
<dbReference type="Proteomes" id="UP000007431">
    <property type="component" value="Unassembled WGS sequence"/>
</dbReference>
<dbReference type="VEuPathDB" id="FungiDB:SCHCODRAFT_02630498"/>